<dbReference type="EMBL" id="JAATEN010000072">
    <property type="protein sequence ID" value="NJQ04001.1"/>
    <property type="molecule type" value="Genomic_DNA"/>
</dbReference>
<proteinExistence type="predicted"/>
<keyword evidence="2" id="KW-1185">Reference proteome</keyword>
<protein>
    <recommendedName>
        <fullName evidence="3">AMP-dependent synthetase/ligase domain-containing protein</fullName>
    </recommendedName>
</protein>
<dbReference type="Proteomes" id="UP000695264">
    <property type="component" value="Unassembled WGS sequence"/>
</dbReference>
<comment type="caution">
    <text evidence="1">The sequence shown here is derived from an EMBL/GenBank/DDBJ whole genome shotgun (WGS) entry which is preliminary data.</text>
</comment>
<evidence type="ECO:0000313" key="2">
    <source>
        <dbReference type="Proteomes" id="UP000695264"/>
    </source>
</evidence>
<evidence type="ECO:0008006" key="3">
    <source>
        <dbReference type="Google" id="ProtNLM"/>
    </source>
</evidence>
<organism evidence="1 2">
    <name type="scientific">Streptomyces zingiberis</name>
    <dbReference type="NCBI Taxonomy" id="2053010"/>
    <lineage>
        <taxon>Bacteria</taxon>
        <taxon>Bacillati</taxon>
        <taxon>Actinomycetota</taxon>
        <taxon>Actinomycetes</taxon>
        <taxon>Kitasatosporales</taxon>
        <taxon>Streptomycetaceae</taxon>
        <taxon>Streptomyces</taxon>
    </lineage>
</organism>
<dbReference type="Gene3D" id="3.40.50.980">
    <property type="match status" value="1"/>
</dbReference>
<sequence length="68" mass="6666">AYVPVDPGWPAERVGRVLADAGVSAVLCSGATKESVPEGNSAPVVVLDDPAVMSALGSSDAGVETAVT</sequence>
<feature type="non-terminal residue" evidence="1">
    <location>
        <position position="1"/>
    </location>
</feature>
<dbReference type="RefSeq" id="WP_168104620.1">
    <property type="nucleotide sequence ID" value="NZ_JAATEN010000072.1"/>
</dbReference>
<dbReference type="SUPFAM" id="SSF56801">
    <property type="entry name" value="Acetyl-CoA synthetase-like"/>
    <property type="match status" value="1"/>
</dbReference>
<name>A0ABX1C5B0_9ACTN</name>
<gene>
    <name evidence="1" type="ORF">HCK00_26730</name>
</gene>
<accession>A0ABX1C5B0</accession>
<reference evidence="1 2" key="1">
    <citation type="submission" date="2020-03" db="EMBL/GenBank/DDBJ databases">
        <title>WGS of actinomycetes isolated from Thailand.</title>
        <authorList>
            <person name="Thawai C."/>
        </authorList>
    </citation>
    <scope>NUCLEOTIDE SEQUENCE [LARGE SCALE GENOMIC DNA]</scope>
    <source>
        <strain evidence="1 2">PLAI 1-29</strain>
    </source>
</reference>
<feature type="non-terminal residue" evidence="1">
    <location>
        <position position="68"/>
    </location>
</feature>
<evidence type="ECO:0000313" key="1">
    <source>
        <dbReference type="EMBL" id="NJQ04001.1"/>
    </source>
</evidence>